<dbReference type="Gene3D" id="1.20.5.110">
    <property type="match status" value="1"/>
</dbReference>
<dbReference type="GO" id="GO:0005484">
    <property type="term" value="F:SNAP receptor activity"/>
    <property type="evidence" value="ECO:0007669"/>
    <property type="project" value="InterPro"/>
</dbReference>
<evidence type="ECO:0000256" key="7">
    <source>
        <dbReference type="SAM" id="Coils"/>
    </source>
</evidence>
<dbReference type="VEuPathDB" id="CryptoDB:Cvel_26265"/>
<keyword evidence="3 8" id="KW-0812">Transmembrane</keyword>
<dbReference type="CDD" id="cd15861">
    <property type="entry name" value="SNARE_SNAP25N_23N_29N_SEC9N"/>
    <property type="match status" value="1"/>
</dbReference>
<evidence type="ECO:0000259" key="9">
    <source>
        <dbReference type="PROSITE" id="PS50192"/>
    </source>
</evidence>
<dbReference type="GO" id="GO:0012507">
    <property type="term" value="C:ER to Golgi transport vesicle membrane"/>
    <property type="evidence" value="ECO:0007669"/>
    <property type="project" value="TreeGrafter"/>
</dbReference>
<feature type="coiled-coil region" evidence="7">
    <location>
        <begin position="68"/>
        <end position="99"/>
    </location>
</feature>
<protein>
    <recommendedName>
        <fullName evidence="9">t-SNARE coiled-coil homology domain-containing protein</fullName>
    </recommendedName>
</protein>
<dbReference type="GO" id="GO:0005794">
    <property type="term" value="C:Golgi apparatus"/>
    <property type="evidence" value="ECO:0007669"/>
    <property type="project" value="TreeGrafter"/>
</dbReference>
<dbReference type="GO" id="GO:0006886">
    <property type="term" value="P:intracellular protein transport"/>
    <property type="evidence" value="ECO:0007669"/>
    <property type="project" value="InterPro"/>
</dbReference>
<keyword evidence="4" id="KW-0653">Protein transport</keyword>
<evidence type="ECO:0000256" key="8">
    <source>
        <dbReference type="SAM" id="Phobius"/>
    </source>
</evidence>
<organism evidence="10">
    <name type="scientific">Chromera velia CCMP2878</name>
    <dbReference type="NCBI Taxonomy" id="1169474"/>
    <lineage>
        <taxon>Eukaryota</taxon>
        <taxon>Sar</taxon>
        <taxon>Alveolata</taxon>
        <taxon>Colpodellida</taxon>
        <taxon>Chromeraceae</taxon>
        <taxon>Chromera</taxon>
    </lineage>
</organism>
<evidence type="ECO:0000256" key="4">
    <source>
        <dbReference type="ARBA" id="ARBA00022927"/>
    </source>
</evidence>
<dbReference type="InterPro" id="IPR044766">
    <property type="entry name" value="NPSN/SNAP25-like_N_SNARE"/>
</dbReference>
<reference evidence="10" key="1">
    <citation type="submission" date="2014-11" db="EMBL/GenBank/DDBJ databases">
        <authorList>
            <person name="Otto D Thomas"/>
            <person name="Naeem Raeece"/>
        </authorList>
    </citation>
    <scope>NUCLEOTIDE SEQUENCE</scope>
</reference>
<dbReference type="PANTHER" id="PTHR21230">
    <property type="entry name" value="VESICLE TRANSPORT V-SNARE PROTEIN VTI1-RELATED"/>
    <property type="match status" value="1"/>
</dbReference>
<evidence type="ECO:0000256" key="6">
    <source>
        <dbReference type="ARBA" id="ARBA00023136"/>
    </source>
</evidence>
<keyword evidence="6 8" id="KW-0472">Membrane</keyword>
<evidence type="ECO:0000256" key="5">
    <source>
        <dbReference type="ARBA" id="ARBA00022989"/>
    </source>
</evidence>
<dbReference type="InterPro" id="IPR007705">
    <property type="entry name" value="Vesicle_trsprt_v-SNARE_N"/>
</dbReference>
<gene>
    <name evidence="10" type="ORF">Cvel_26265</name>
</gene>
<name>A0A0G4HDC3_9ALVE</name>
<evidence type="ECO:0000313" key="10">
    <source>
        <dbReference type="EMBL" id="CEM41777.1"/>
    </source>
</evidence>
<feature type="transmembrane region" description="Helical" evidence="8">
    <location>
        <begin position="254"/>
        <end position="272"/>
    </location>
</feature>
<comment type="subcellular location">
    <subcellularLocation>
        <location evidence="1">Membrane</location>
        <topology evidence="1">Single-pass type IV membrane protein</topology>
    </subcellularLocation>
</comment>
<accession>A0A0G4HDC3</accession>
<evidence type="ECO:0000256" key="3">
    <source>
        <dbReference type="ARBA" id="ARBA00022692"/>
    </source>
</evidence>
<evidence type="ECO:0000256" key="2">
    <source>
        <dbReference type="ARBA" id="ARBA00022448"/>
    </source>
</evidence>
<dbReference type="GO" id="GO:0005789">
    <property type="term" value="C:endoplasmic reticulum membrane"/>
    <property type="evidence" value="ECO:0007669"/>
    <property type="project" value="TreeGrafter"/>
</dbReference>
<dbReference type="GO" id="GO:0000149">
    <property type="term" value="F:SNARE binding"/>
    <property type="evidence" value="ECO:0007669"/>
    <property type="project" value="TreeGrafter"/>
</dbReference>
<evidence type="ECO:0000256" key="1">
    <source>
        <dbReference type="ARBA" id="ARBA00004211"/>
    </source>
</evidence>
<dbReference type="SUPFAM" id="SSF58038">
    <property type="entry name" value="SNARE fusion complex"/>
    <property type="match status" value="1"/>
</dbReference>
<keyword evidence="5 8" id="KW-1133">Transmembrane helix</keyword>
<keyword evidence="7" id="KW-0175">Coiled coil</keyword>
<proteinExistence type="predicted"/>
<dbReference type="PhylomeDB" id="A0A0G4HDC3"/>
<dbReference type="Pfam" id="PF12352">
    <property type="entry name" value="V-SNARE_C"/>
    <property type="match status" value="1"/>
</dbReference>
<dbReference type="GO" id="GO:0031201">
    <property type="term" value="C:SNARE complex"/>
    <property type="evidence" value="ECO:0007669"/>
    <property type="project" value="InterPro"/>
</dbReference>
<dbReference type="EMBL" id="CDMZ01002310">
    <property type="protein sequence ID" value="CEM41777.1"/>
    <property type="molecule type" value="Genomic_DNA"/>
</dbReference>
<dbReference type="Pfam" id="PF05008">
    <property type="entry name" value="V-SNARE"/>
    <property type="match status" value="1"/>
</dbReference>
<sequence>MSSEVDRQQRELKEMLSNFASEIESIGKSSGIGKSQKSRECEILSQEIRSALAAYQLEIGELSTPAEMSTHKKTLQDMKRELKRLNGELEWKKNEFTQENFSTTTAGVRMEDPAQEEEMSREQIVKEGDRVQDKTQDALNRMQRDIEETEALGNNIVAKQQEQLEQLNRVGDHMHDLQDNIKRARKTLLSISKHAAGDRCIQVVCGLIFIAVVVIVVLSITGFNNQSNPGDSSVNDSNVGSDSGAFRGKAEPSWVLWVLVSCGAWIFLPRSAS</sequence>
<dbReference type="InterPro" id="IPR000727">
    <property type="entry name" value="T_SNARE_dom"/>
</dbReference>
<feature type="transmembrane region" description="Helical" evidence="8">
    <location>
        <begin position="200"/>
        <end position="223"/>
    </location>
</feature>
<feature type="domain" description="T-SNARE coiled-coil homology" evidence="9">
    <location>
        <begin position="129"/>
        <end position="191"/>
    </location>
</feature>
<dbReference type="PROSITE" id="PS50192">
    <property type="entry name" value="T_SNARE"/>
    <property type="match status" value="1"/>
</dbReference>
<dbReference type="GO" id="GO:0031902">
    <property type="term" value="C:late endosome membrane"/>
    <property type="evidence" value="ECO:0007669"/>
    <property type="project" value="TreeGrafter"/>
</dbReference>
<keyword evidence="2" id="KW-0813">Transport</keyword>
<dbReference type="AlphaFoldDB" id="A0A0G4HDC3"/>
<dbReference type="GO" id="GO:0006906">
    <property type="term" value="P:vesicle fusion"/>
    <property type="evidence" value="ECO:0007669"/>
    <property type="project" value="TreeGrafter"/>
</dbReference>